<keyword evidence="2" id="KW-0645">Protease</keyword>
<dbReference type="eggNOG" id="COG2003">
    <property type="taxonomic scope" value="Bacteria"/>
</dbReference>
<proteinExistence type="inferred from homology"/>
<comment type="caution">
    <text evidence="8">The sequence shown here is derived from an EMBL/GenBank/DDBJ whole genome shotgun (WGS) entry which is preliminary data.</text>
</comment>
<reference evidence="8 9" key="1">
    <citation type="journal article" date="2014" name="BMC Genomics">
        <title>Genomic comparison of sporeforming bacilli isolated from milk.</title>
        <authorList>
            <person name="Moreno Switt A.I."/>
            <person name="Andrus A.D."/>
            <person name="Ranieri M.L."/>
            <person name="Orsi R.H."/>
            <person name="Ivy R."/>
            <person name="den Bakker H.C."/>
            <person name="Martin N.H."/>
            <person name="Wiedmann M."/>
            <person name="Boor K.J."/>
        </authorList>
    </citation>
    <scope>NUCLEOTIDE SEQUENCE [LARGE SCALE GENOMIC DNA]</scope>
    <source>
        <strain evidence="8 9">FSL R5-213</strain>
    </source>
</reference>
<dbReference type="Pfam" id="PF04002">
    <property type="entry name" value="RadC"/>
    <property type="match status" value="1"/>
</dbReference>
<dbReference type="GO" id="GO:0006508">
    <property type="term" value="P:proteolysis"/>
    <property type="evidence" value="ECO:0007669"/>
    <property type="project" value="UniProtKB-KW"/>
</dbReference>
<keyword evidence="9" id="KW-1185">Reference proteome</keyword>
<dbReference type="PROSITE" id="PS50249">
    <property type="entry name" value="MPN"/>
    <property type="match status" value="1"/>
</dbReference>
<sequence>MCLNTKNEPTHLNTVHIGSLNASIVHPREVIKPAILTNAASIMVCHNHPCGNVDASPEDIEVTKRLQEVGEIVGIELLDHIILGEDSYLSFREKGYM</sequence>
<dbReference type="AlphaFoldDB" id="W4F312"/>
<protein>
    <submittedName>
        <fullName evidence="8">DNA repair protein RadC</fullName>
    </submittedName>
</protein>
<dbReference type="InterPro" id="IPR001405">
    <property type="entry name" value="UPF0758"/>
</dbReference>
<name>W4F312_9BACL</name>
<accession>W4F312</accession>
<evidence type="ECO:0000313" key="8">
    <source>
        <dbReference type="EMBL" id="ETT87155.1"/>
    </source>
</evidence>
<feature type="domain" description="MPN" evidence="7">
    <location>
        <begin position="1"/>
        <end position="97"/>
    </location>
</feature>
<dbReference type="GO" id="GO:0008237">
    <property type="term" value="F:metallopeptidase activity"/>
    <property type="evidence" value="ECO:0007669"/>
    <property type="project" value="UniProtKB-KW"/>
</dbReference>
<dbReference type="EMBL" id="ASQA01000009">
    <property type="protein sequence ID" value="ETT87155.1"/>
    <property type="molecule type" value="Genomic_DNA"/>
</dbReference>
<dbReference type="PANTHER" id="PTHR30471">
    <property type="entry name" value="DNA REPAIR PROTEIN RADC"/>
    <property type="match status" value="1"/>
</dbReference>
<keyword evidence="3" id="KW-0479">Metal-binding</keyword>
<keyword evidence="5" id="KW-0862">Zinc</keyword>
<organism evidence="8 9">
    <name type="scientific">Viridibacillus arenosi FSL R5-213</name>
    <dbReference type="NCBI Taxonomy" id="1227360"/>
    <lineage>
        <taxon>Bacteria</taxon>
        <taxon>Bacillati</taxon>
        <taxon>Bacillota</taxon>
        <taxon>Bacilli</taxon>
        <taxon>Bacillales</taxon>
        <taxon>Caryophanaceae</taxon>
        <taxon>Viridibacillus</taxon>
    </lineage>
</organism>
<keyword evidence="4" id="KW-0378">Hydrolase</keyword>
<dbReference type="GO" id="GO:0046872">
    <property type="term" value="F:metal ion binding"/>
    <property type="evidence" value="ECO:0007669"/>
    <property type="project" value="UniProtKB-KW"/>
</dbReference>
<dbReference type="InterPro" id="IPR037518">
    <property type="entry name" value="MPN"/>
</dbReference>
<evidence type="ECO:0000256" key="1">
    <source>
        <dbReference type="ARBA" id="ARBA00010243"/>
    </source>
</evidence>
<dbReference type="RefSeq" id="WP_327192111.1">
    <property type="nucleotide sequence ID" value="NZ_ASQA01000009.1"/>
</dbReference>
<dbReference type="PANTHER" id="PTHR30471:SF3">
    <property type="entry name" value="UPF0758 PROTEIN YEES-RELATED"/>
    <property type="match status" value="1"/>
</dbReference>
<dbReference type="Gene3D" id="3.40.140.10">
    <property type="entry name" value="Cytidine Deaminase, domain 2"/>
    <property type="match status" value="1"/>
</dbReference>
<evidence type="ECO:0000313" key="9">
    <source>
        <dbReference type="Proteomes" id="UP000019062"/>
    </source>
</evidence>
<evidence type="ECO:0000259" key="7">
    <source>
        <dbReference type="PROSITE" id="PS50249"/>
    </source>
</evidence>
<dbReference type="Proteomes" id="UP000019062">
    <property type="component" value="Unassembled WGS sequence"/>
</dbReference>
<dbReference type="InterPro" id="IPR025657">
    <property type="entry name" value="RadC_JAB"/>
</dbReference>
<evidence type="ECO:0000256" key="6">
    <source>
        <dbReference type="ARBA" id="ARBA00023049"/>
    </source>
</evidence>
<evidence type="ECO:0000256" key="4">
    <source>
        <dbReference type="ARBA" id="ARBA00022801"/>
    </source>
</evidence>
<evidence type="ECO:0000256" key="3">
    <source>
        <dbReference type="ARBA" id="ARBA00022723"/>
    </source>
</evidence>
<dbReference type="PATRIC" id="fig|1227360.4.peg.673"/>
<keyword evidence="6" id="KW-0482">Metalloprotease</keyword>
<gene>
    <name evidence="8" type="ORF">C176_03363</name>
</gene>
<comment type="similarity">
    <text evidence="1">Belongs to the UPF0758 family.</text>
</comment>
<evidence type="ECO:0000256" key="2">
    <source>
        <dbReference type="ARBA" id="ARBA00022670"/>
    </source>
</evidence>
<evidence type="ECO:0000256" key="5">
    <source>
        <dbReference type="ARBA" id="ARBA00022833"/>
    </source>
</evidence>
<dbReference type="CDD" id="cd08071">
    <property type="entry name" value="MPN_DUF2466"/>
    <property type="match status" value="1"/>
</dbReference>